<reference evidence="4 5" key="1">
    <citation type="journal article" date="2018" name="PLoS Genet.">
        <title>Population sequencing reveals clonal diversity and ancestral inbreeding in the grapevine cultivar Chardonnay.</title>
        <authorList>
            <person name="Roach M.J."/>
            <person name="Johnson D.L."/>
            <person name="Bohlmann J."/>
            <person name="van Vuuren H.J."/>
            <person name="Jones S.J."/>
            <person name="Pretorius I.S."/>
            <person name="Schmidt S.A."/>
            <person name="Borneman A.R."/>
        </authorList>
    </citation>
    <scope>NUCLEOTIDE SEQUENCE [LARGE SCALE GENOMIC DNA]</scope>
    <source>
        <strain evidence="5">cv. Chardonnay</strain>
        <tissue evidence="4">Leaf</tissue>
    </source>
</reference>
<dbReference type="AlphaFoldDB" id="A0A438CHM1"/>
<evidence type="ECO:0000256" key="2">
    <source>
        <dbReference type="SAM" id="MobiDB-lite"/>
    </source>
</evidence>
<dbReference type="Proteomes" id="UP000288805">
    <property type="component" value="Unassembled WGS sequence"/>
</dbReference>
<dbReference type="InterPro" id="IPR025742">
    <property type="entry name" value="CSTF2_hinge"/>
</dbReference>
<dbReference type="PROSITE" id="PS50102">
    <property type="entry name" value="RRM"/>
    <property type="match status" value="1"/>
</dbReference>
<feature type="compositionally biased region" description="Basic and acidic residues" evidence="2">
    <location>
        <begin position="103"/>
        <end position="116"/>
    </location>
</feature>
<dbReference type="Pfam" id="PF00076">
    <property type="entry name" value="RRM_1"/>
    <property type="match status" value="1"/>
</dbReference>
<dbReference type="InterPro" id="IPR035979">
    <property type="entry name" value="RBD_domain_sf"/>
</dbReference>
<dbReference type="GO" id="GO:0003723">
    <property type="term" value="F:RNA binding"/>
    <property type="evidence" value="ECO:0007669"/>
    <property type="project" value="UniProtKB-UniRule"/>
</dbReference>
<evidence type="ECO:0000256" key="1">
    <source>
        <dbReference type="PROSITE-ProRule" id="PRU00176"/>
    </source>
</evidence>
<feature type="region of interest" description="Disordered" evidence="2">
    <location>
        <begin position="103"/>
        <end position="127"/>
    </location>
</feature>
<dbReference type="Pfam" id="PF14327">
    <property type="entry name" value="CSTF2_hinge"/>
    <property type="match status" value="1"/>
</dbReference>
<dbReference type="InterPro" id="IPR012677">
    <property type="entry name" value="Nucleotide-bd_a/b_plait_sf"/>
</dbReference>
<sequence length="243" mass="26300">MMPKLSNFTQCILVYTMRCGCKSGILLGCSYFAFAVELGLVACRWMHSSNKTMHNRGLVIDRETGKPKGYGFCEYKDEETALSARRNLQGYEINGRQLRVDFAENDKGADRNREQGRGGPGMVANVEPQKQVGGPAILGDAALHQPVGLPLAMAASSVMAGALGGAQAGSKSNQNGFQSQAMLGSDPLTLHLAKMSRNQLNEVISDLKVMATKNKELARQLLLTSPQLPKALFQVIISLLMLL</sequence>
<evidence type="ECO:0000259" key="3">
    <source>
        <dbReference type="PROSITE" id="PS50102"/>
    </source>
</evidence>
<comment type="caution">
    <text evidence="4">The sequence shown here is derived from an EMBL/GenBank/DDBJ whole genome shotgun (WGS) entry which is preliminary data.</text>
</comment>
<dbReference type="SMART" id="SM00360">
    <property type="entry name" value="RRM"/>
    <property type="match status" value="1"/>
</dbReference>
<accession>A0A438CHM1</accession>
<dbReference type="SUPFAM" id="SSF54928">
    <property type="entry name" value="RNA-binding domain, RBD"/>
    <property type="match status" value="1"/>
</dbReference>
<dbReference type="InterPro" id="IPR000504">
    <property type="entry name" value="RRM_dom"/>
</dbReference>
<gene>
    <name evidence="4" type="primary">CSTF64_1</name>
    <name evidence="4" type="ORF">CK203_103824</name>
</gene>
<feature type="domain" description="RRM" evidence="3">
    <location>
        <begin position="58"/>
        <end position="105"/>
    </location>
</feature>
<evidence type="ECO:0000313" key="4">
    <source>
        <dbReference type="EMBL" id="RVW22721.1"/>
    </source>
</evidence>
<evidence type="ECO:0000313" key="5">
    <source>
        <dbReference type="Proteomes" id="UP000288805"/>
    </source>
</evidence>
<dbReference type="Gene3D" id="3.30.70.330">
    <property type="match status" value="1"/>
</dbReference>
<protein>
    <submittedName>
        <fullName evidence="4">Cleavage stimulating factor 64</fullName>
    </submittedName>
</protein>
<dbReference type="PANTHER" id="PTHR45735:SF2">
    <property type="entry name" value="CLEAVAGE STIMULATION FACTOR SUBUNIT 2"/>
    <property type="match status" value="1"/>
</dbReference>
<dbReference type="PANTHER" id="PTHR45735">
    <property type="entry name" value="CLEAVAGE STIMULATION FACTOR SUBUNIT 2"/>
    <property type="match status" value="1"/>
</dbReference>
<name>A0A438CHM1_VITVI</name>
<dbReference type="EMBL" id="QGNW01002221">
    <property type="protein sequence ID" value="RVW22721.1"/>
    <property type="molecule type" value="Genomic_DNA"/>
</dbReference>
<proteinExistence type="predicted"/>
<dbReference type="Gene3D" id="1.25.40.630">
    <property type="match status" value="1"/>
</dbReference>
<keyword evidence="1" id="KW-0694">RNA-binding</keyword>
<organism evidence="4 5">
    <name type="scientific">Vitis vinifera</name>
    <name type="common">Grape</name>
    <dbReference type="NCBI Taxonomy" id="29760"/>
    <lineage>
        <taxon>Eukaryota</taxon>
        <taxon>Viridiplantae</taxon>
        <taxon>Streptophyta</taxon>
        <taxon>Embryophyta</taxon>
        <taxon>Tracheophyta</taxon>
        <taxon>Spermatophyta</taxon>
        <taxon>Magnoliopsida</taxon>
        <taxon>eudicotyledons</taxon>
        <taxon>Gunneridae</taxon>
        <taxon>Pentapetalae</taxon>
        <taxon>rosids</taxon>
        <taxon>Vitales</taxon>
        <taxon>Vitaceae</taxon>
        <taxon>Viteae</taxon>
        <taxon>Vitis</taxon>
    </lineage>
</organism>